<evidence type="ECO:0000313" key="1">
    <source>
        <dbReference type="EMBL" id="AKM29474.1"/>
    </source>
</evidence>
<gene>
    <name evidence="1" type="ORF">AB870_04005</name>
</gene>
<name>A0A0H3WND0_9BURK</name>
<proteinExistence type="predicted"/>
<dbReference type="EMBL" id="CP011807">
    <property type="protein sequence ID" value="AKM29474.1"/>
    <property type="molecule type" value="Genomic_DNA"/>
</dbReference>
<dbReference type="InterPro" id="IPR036770">
    <property type="entry name" value="Ankyrin_rpt-contain_sf"/>
</dbReference>
<dbReference type="STRING" id="656179.AB870_04005"/>
<accession>A0A0H3WND0</accession>
<protein>
    <submittedName>
        <fullName evidence="1">Uncharacterized protein</fullName>
    </submittedName>
</protein>
<keyword evidence="2" id="KW-1185">Reference proteome</keyword>
<dbReference type="AlphaFoldDB" id="A0A0H3WND0"/>
<evidence type="ECO:0000313" key="2">
    <source>
        <dbReference type="Proteomes" id="UP000035651"/>
    </source>
</evidence>
<reference evidence="1" key="1">
    <citation type="submission" date="2016-06" db="EMBL/GenBank/DDBJ databases">
        <title>Complete Genome Sequence of Pandoraea faecigallinarum DSM-23572.</title>
        <authorList>
            <person name="Yong D."/>
            <person name="Ee R."/>
            <person name="Lim Y.-L."/>
            <person name="Yin W.-F."/>
            <person name="Chan K.-G."/>
        </authorList>
    </citation>
    <scope>NUCLEOTIDE SEQUENCE</scope>
    <source>
        <strain evidence="1">DSM 23572</strain>
    </source>
</reference>
<dbReference type="SUPFAM" id="SSF48403">
    <property type="entry name" value="Ankyrin repeat"/>
    <property type="match status" value="1"/>
</dbReference>
<dbReference type="Proteomes" id="UP000035651">
    <property type="component" value="Chromosome"/>
</dbReference>
<organism evidence="1 2">
    <name type="scientific">Pandoraea faecigallinarum</name>
    <dbReference type="NCBI Taxonomy" id="656179"/>
    <lineage>
        <taxon>Bacteria</taxon>
        <taxon>Pseudomonadati</taxon>
        <taxon>Pseudomonadota</taxon>
        <taxon>Betaproteobacteria</taxon>
        <taxon>Burkholderiales</taxon>
        <taxon>Burkholderiaceae</taxon>
        <taxon>Pandoraea</taxon>
    </lineage>
</organism>
<dbReference type="Gene3D" id="1.25.40.20">
    <property type="entry name" value="Ankyrin repeat-containing domain"/>
    <property type="match status" value="1"/>
</dbReference>
<dbReference type="KEGG" id="pfg:AB870_04005"/>
<sequence length="344" mass="36517">MDDVLTAQREGRGSSQEIWETLMSLSTVSGRELRDSCLVARPADPEGLTFTMATLFCTPERRRTLADLERAGIFVGSSRRTPLAPEDAGLLTSDEGLRLWLRYAASPSAYPSLFIDAILGDTFPPEPSPSLMRALRVLIACGRDTTNDVPISNVPGECYLPLSHLCSHVAAPWLPSLLHLGANPNQVTASGVPLVASAMAAQADRLHTQGHDLLIAHDSLYRLGKTLCTHGADLAMPSRKGSPPVMLLALNGYCAAAEVLLALGASCNTAAGDPGGNTLMHQLAAATRHKACSFTAFFLFTLALRYGGDPGQANHAGVTALSLLPDSLSHFARLRTCLRSSGHP</sequence>
<dbReference type="PATRIC" id="fig|656179.3.peg.885"/>